<proteinExistence type="predicted"/>
<dbReference type="EMBL" id="UZAH01030354">
    <property type="protein sequence ID" value="VDP10242.1"/>
    <property type="molecule type" value="Genomic_DNA"/>
</dbReference>
<accession>A0A183G7Y1</accession>
<evidence type="ECO:0000313" key="1">
    <source>
        <dbReference type="EMBL" id="VDP10242.1"/>
    </source>
</evidence>
<name>A0A183G7Y1_HELPZ</name>
<dbReference type="Proteomes" id="UP000050761">
    <property type="component" value="Unassembled WGS sequence"/>
</dbReference>
<accession>A0A3P8A9L3</accession>
<evidence type="ECO:0000313" key="3">
    <source>
        <dbReference type="WBParaSite" id="HPBE_0001793101-mRNA-1"/>
    </source>
</evidence>
<protein>
    <submittedName>
        <fullName evidence="3">Tenascin-X</fullName>
    </submittedName>
</protein>
<keyword evidence="2" id="KW-1185">Reference proteome</keyword>
<evidence type="ECO:0000313" key="2">
    <source>
        <dbReference type="Proteomes" id="UP000050761"/>
    </source>
</evidence>
<sequence>MCNCSAFSIYVHPSRKQCSSGSDCNHFPGADCWHSHCTSGGVRCAYDTDCRLREAACIYARCIRLYQPCRVSADCPLYPVTSCRGSVCVKQLAQSRECSSQYDCLQYPGTVCSYGRCERAEEIDCVRDLDCPSGTVCRDRRCVRRRPSHHPSQGSECRSDTDCLSLPGTYCVKGRCLLVEQIGCRTDGDCPPEAQCVNGRCSKKSQSNECRTDSDCRLYPGTYCVAGKCLKAEEISCSTDNDCPPGTWCINGKCAKMSQSNACRTDVDCRRYPGTYCVFGKCQKLEDIGCQRDSDCPAGAQCVDQKCRKQERCAKDEDCLLYPRMSCINSMCVTVRRPCTQDSDCPYRPHTACIASRCEKVRQPCKQDTDCVFYPDVKCIAGYCAKDGEKCTVDRDCPNYPATRCVASKCVAVGGSCSKDEECPAYPYLECTNSKCQKVPAPCRSDNDCDQKPLRECIYELCIKRRYCNQTWDCPFAPEVPCKGNQCVSLVGKCNSDADCAVYGSRRYCIKTTCKGAPENNNNNKNNDNDTGSGSNNYIKDFIPAQSAV</sequence>
<dbReference type="PANTHER" id="PTHR36519">
    <property type="entry name" value="FIP (FUNGUS-INDUCED PROTEIN) RELATED-RELATED"/>
    <property type="match status" value="1"/>
</dbReference>
<dbReference type="PANTHER" id="PTHR36519:SF9">
    <property type="entry name" value="EB DOMAIN-CONTAINING PROTEIN-RELATED"/>
    <property type="match status" value="1"/>
</dbReference>
<dbReference type="WBParaSite" id="HPBE_0001793101-mRNA-1">
    <property type="protein sequence ID" value="HPBE_0001793101-mRNA-1"/>
    <property type="gene ID" value="HPBE_0001793101"/>
</dbReference>
<reference evidence="3" key="2">
    <citation type="submission" date="2019-09" db="UniProtKB">
        <authorList>
            <consortium name="WormBaseParasite"/>
        </authorList>
    </citation>
    <scope>IDENTIFICATION</scope>
</reference>
<gene>
    <name evidence="1" type="ORF">HPBE_LOCUS17930</name>
</gene>
<dbReference type="OrthoDB" id="5873444at2759"/>
<dbReference type="AlphaFoldDB" id="A0A183G7Y1"/>
<dbReference type="SMART" id="SM00286">
    <property type="entry name" value="PTI"/>
    <property type="match status" value="5"/>
</dbReference>
<reference evidence="1 2" key="1">
    <citation type="submission" date="2018-11" db="EMBL/GenBank/DDBJ databases">
        <authorList>
            <consortium name="Pathogen Informatics"/>
        </authorList>
    </citation>
    <scope>NUCLEOTIDE SEQUENCE [LARGE SCALE GENOMIC DNA]</scope>
</reference>
<organism evidence="2 3">
    <name type="scientific">Heligmosomoides polygyrus</name>
    <name type="common">Parasitic roundworm</name>
    <dbReference type="NCBI Taxonomy" id="6339"/>
    <lineage>
        <taxon>Eukaryota</taxon>
        <taxon>Metazoa</taxon>
        <taxon>Ecdysozoa</taxon>
        <taxon>Nematoda</taxon>
        <taxon>Chromadorea</taxon>
        <taxon>Rhabditida</taxon>
        <taxon>Rhabditina</taxon>
        <taxon>Rhabditomorpha</taxon>
        <taxon>Strongyloidea</taxon>
        <taxon>Heligmosomidae</taxon>
        <taxon>Heligmosomoides</taxon>
    </lineage>
</organism>